<dbReference type="GO" id="GO:0008270">
    <property type="term" value="F:zinc ion binding"/>
    <property type="evidence" value="ECO:0007669"/>
    <property type="project" value="UniProtKB-KW"/>
</dbReference>
<organism evidence="7">
    <name type="scientific">Entomoneis paludosa</name>
    <dbReference type="NCBI Taxonomy" id="265537"/>
    <lineage>
        <taxon>Eukaryota</taxon>
        <taxon>Sar</taxon>
        <taxon>Stramenopiles</taxon>
        <taxon>Ochrophyta</taxon>
        <taxon>Bacillariophyta</taxon>
        <taxon>Bacillariophyceae</taxon>
        <taxon>Bacillariophycidae</taxon>
        <taxon>Entomoneidaceae</taxon>
        <taxon>Entomoneis</taxon>
    </lineage>
</organism>
<name>A0A7S2Y963_9STRA</name>
<dbReference type="InterPro" id="IPR037274">
    <property type="entry name" value="Znf_CHY_sf"/>
</dbReference>
<gene>
    <name evidence="7" type="ORF">APAL1065_LOCUS9864</name>
</gene>
<dbReference type="PANTHER" id="PTHR21319:SF53">
    <property type="entry name" value="RING FINGER AND CHY ZINC FINGER DOMAIN-CONTAINING PROTEIN 1"/>
    <property type="match status" value="1"/>
</dbReference>
<dbReference type="GO" id="GO:0016567">
    <property type="term" value="P:protein ubiquitination"/>
    <property type="evidence" value="ECO:0007669"/>
    <property type="project" value="TreeGrafter"/>
</dbReference>
<dbReference type="GO" id="GO:0061630">
    <property type="term" value="F:ubiquitin protein ligase activity"/>
    <property type="evidence" value="ECO:0007669"/>
    <property type="project" value="TreeGrafter"/>
</dbReference>
<evidence type="ECO:0000256" key="1">
    <source>
        <dbReference type="ARBA" id="ARBA00022723"/>
    </source>
</evidence>
<dbReference type="SUPFAM" id="SSF161219">
    <property type="entry name" value="CHY zinc finger-like"/>
    <property type="match status" value="1"/>
</dbReference>
<dbReference type="PROSITE" id="PS51266">
    <property type="entry name" value="ZF_CHY"/>
    <property type="match status" value="1"/>
</dbReference>
<evidence type="ECO:0000256" key="5">
    <source>
        <dbReference type="SAM" id="MobiDB-lite"/>
    </source>
</evidence>
<feature type="region of interest" description="Disordered" evidence="5">
    <location>
        <begin position="1"/>
        <end position="39"/>
    </location>
</feature>
<dbReference type="EMBL" id="HBHT01014815">
    <property type="protein sequence ID" value="CAD9960989.1"/>
    <property type="molecule type" value="Transcribed_RNA"/>
</dbReference>
<dbReference type="PANTHER" id="PTHR21319">
    <property type="entry name" value="RING FINGER AND CHY ZINC FINGER DOMAIN-CONTAINING PROTEIN 1"/>
    <property type="match status" value="1"/>
</dbReference>
<evidence type="ECO:0000313" key="7">
    <source>
        <dbReference type="EMBL" id="CAD9960989.1"/>
    </source>
</evidence>
<dbReference type="InterPro" id="IPR008913">
    <property type="entry name" value="Znf_CHY"/>
</dbReference>
<evidence type="ECO:0000256" key="2">
    <source>
        <dbReference type="ARBA" id="ARBA00022771"/>
    </source>
</evidence>
<dbReference type="GO" id="GO:0005634">
    <property type="term" value="C:nucleus"/>
    <property type="evidence" value="ECO:0007669"/>
    <property type="project" value="TreeGrafter"/>
</dbReference>
<dbReference type="GO" id="GO:0006511">
    <property type="term" value="P:ubiquitin-dependent protein catabolic process"/>
    <property type="evidence" value="ECO:0007669"/>
    <property type="project" value="TreeGrafter"/>
</dbReference>
<keyword evidence="2 4" id="KW-0863">Zinc-finger</keyword>
<keyword evidence="3" id="KW-0862">Zinc</keyword>
<dbReference type="AlphaFoldDB" id="A0A7S2Y963"/>
<accession>A0A7S2Y963</accession>
<feature type="compositionally biased region" description="Low complexity" evidence="5">
    <location>
        <begin position="72"/>
        <end position="82"/>
    </location>
</feature>
<feature type="region of interest" description="Disordered" evidence="5">
    <location>
        <begin position="69"/>
        <end position="90"/>
    </location>
</feature>
<keyword evidence="1" id="KW-0479">Metal-binding</keyword>
<evidence type="ECO:0000256" key="4">
    <source>
        <dbReference type="PROSITE-ProRule" id="PRU00601"/>
    </source>
</evidence>
<protein>
    <recommendedName>
        <fullName evidence="6">CHY-type domain-containing protein</fullName>
    </recommendedName>
</protein>
<proteinExistence type="predicted"/>
<sequence length="210" mass="23298">MSQNGEPNAETGIPSEIDMGYEEAAPGRRRNSMTVTQERERRASIKAILADDTLAPIEKRRSIQHLMDGRRSSMSGGSMASSVQPGFGDDDNNTIVSYGYDKDFAISNEQTKRTEESRPPCHHYERGCTIIAPCCGGAFGCRICHDDCPVLPPRISNAGQYHRSASLPSSFTIISESNCGDEHDTHHQIDRFAIREVICRQCYSRQPSKT</sequence>
<evidence type="ECO:0000259" key="6">
    <source>
        <dbReference type="PROSITE" id="PS51266"/>
    </source>
</evidence>
<dbReference type="Pfam" id="PF05495">
    <property type="entry name" value="zf-CHY"/>
    <property type="match status" value="1"/>
</dbReference>
<evidence type="ECO:0000256" key="3">
    <source>
        <dbReference type="ARBA" id="ARBA00022833"/>
    </source>
</evidence>
<feature type="domain" description="CHY-type" evidence="6">
    <location>
        <begin position="114"/>
        <end position="210"/>
    </location>
</feature>
<reference evidence="7" key="1">
    <citation type="submission" date="2021-01" db="EMBL/GenBank/DDBJ databases">
        <authorList>
            <person name="Corre E."/>
            <person name="Pelletier E."/>
            <person name="Niang G."/>
            <person name="Scheremetjew M."/>
            <person name="Finn R."/>
            <person name="Kale V."/>
            <person name="Holt S."/>
            <person name="Cochrane G."/>
            <person name="Meng A."/>
            <person name="Brown T."/>
            <person name="Cohen L."/>
        </authorList>
    </citation>
    <scope>NUCLEOTIDE SEQUENCE</scope>
    <source>
        <strain evidence="7">CCMP125</strain>
    </source>
</reference>